<comment type="cofactor">
    <cofactor evidence="1">
        <name>pantetheine 4'-phosphate</name>
        <dbReference type="ChEBI" id="CHEBI:47942"/>
    </cofactor>
</comment>
<dbReference type="OrthoDB" id="8824838at2"/>
<dbReference type="Proteomes" id="UP000278085">
    <property type="component" value="Unassembled WGS sequence"/>
</dbReference>
<dbReference type="Gene3D" id="3.30.559.30">
    <property type="entry name" value="Nonribosomal peptide synthetase, condensation domain"/>
    <property type="match status" value="1"/>
</dbReference>
<dbReference type="GO" id="GO:0044550">
    <property type="term" value="P:secondary metabolite biosynthetic process"/>
    <property type="evidence" value="ECO:0007669"/>
    <property type="project" value="UniProtKB-ARBA"/>
</dbReference>
<feature type="domain" description="Carrier" evidence="5">
    <location>
        <begin position="1162"/>
        <end position="1237"/>
    </location>
</feature>
<dbReference type="Gene3D" id="3.30.559.10">
    <property type="entry name" value="Chloramphenicol acetyltransferase-like domain"/>
    <property type="match status" value="1"/>
</dbReference>
<dbReference type="FunFam" id="3.30.300.30:FF:000010">
    <property type="entry name" value="Enterobactin synthetase component F"/>
    <property type="match status" value="1"/>
</dbReference>
<dbReference type="GO" id="GO:0003824">
    <property type="term" value="F:catalytic activity"/>
    <property type="evidence" value="ECO:0007669"/>
    <property type="project" value="InterPro"/>
</dbReference>
<dbReference type="NCBIfam" id="TIGR01733">
    <property type="entry name" value="AA-adenyl-dom"/>
    <property type="match status" value="1"/>
</dbReference>
<evidence type="ECO:0000313" key="6">
    <source>
        <dbReference type="EMBL" id="RSZ55085.1"/>
    </source>
</evidence>
<feature type="domain" description="Carrier" evidence="5">
    <location>
        <begin position="89"/>
        <end position="163"/>
    </location>
</feature>
<dbReference type="InterPro" id="IPR023213">
    <property type="entry name" value="CAT-like_dom_sf"/>
</dbReference>
<sequence>MLACAGVRDAVVLAREDVPGDQRLVAYLVGDALAPAALRNALSVHLAEHMIPSAFVTLDAFPLTANGKLDRKALPAPDAVAVISREYEAPQGALETAIAAIWAALLGIGRVGRHDHFFELGGHSLMVVRVIEQLREQGWNADVRSVFSAPTVIGLAAALAEGGAGDAHPVPPNLIPDDCAAITPAMLPMVALKQADIDAIAASVQGGAANIKDIYPLAPLQKGILFHHMLETEGDPYLLRTILSFDSRSQLDRFLGALQSVIDRHDILRTAVLWAGLDEPVQVVLRSAILPVTQMTLRSGADCVRQMLDQADPRRMRLDLQRAPLLAAFVAPDPDSGEWHMALLNHHLVGDHVTLESIIAEILVFLKGEGDSLAPSVPYRRFIAQTLAIDPAADERYFRALLADIDEPTAPFGLLNVQGSGAQVREAHVDLADGLAQRIRAAARQHGVTPAALFHVAWAQVLGQTTGRDDVVFGTVLLGRMQGASDGGKVLGMFINTLPVKVALASAPLGQAVAATARQLGELLAHEQASLLLAQRCSAVAPQAPLFTSLFNYRHSHASAGASDFAAYGMRVRASDERVNYPVGVSVDDFGTRFAISAQCDGVDPQRVAAMLAKAVDGVADALMRDPQQPLHALDVLDDAERLQVLEGFNDTAVAYPRQELVHTMFEAQAAAHPNAVALVFGSESVSYAQLNVRANRLAHYLRQRGVGPDDKVAICIGRSVDLVVGLLAILKAGGAYVPLDPAYPAERLAFMLDDCAPAVLLTQASMADAMPAHGVPVVTLDGALDMAAVGAQSGTNPDARMLTSRNLAYVIYTSGSTGMPKGTLIEHRSVLRLAVNASFAPLGAHDCVAHCASTSFDASTWEVWAPLLNGARLLLVAQEVLLDPLRLNDTLIAGQVSALWLTAGLFNEYVDALAPAFAQLRYLLVGGDALDPRTVARALGKPRHFINGYGPTECTTFACTHEVTDVPPGATGIPIGRPIANTQVVILDRHLMPVPVGVTGEIHIGGDGLARGYLNRPELSAERFIDTPFGRVYKTGDLGRWLADGSVECLGRNDAQVKIRGFRIELGEIEARLMECEGVREARVLAREDVPGSKRLVAYLLADAFSPDSLRAQLLASLPDYMVPGAFVGLASFPLTANGKLDRAALPLPDMAAVAARPYEAPQGDVEQALALIWQDLLGLERVGRDDHFFELGGHSLSAVQLMGRVRAACHVELSLKTLFESPVLRTLAALIASMQLSEFMGEEARDMKNELGALTESELLAILAEESLTDE</sequence>
<evidence type="ECO:0000256" key="2">
    <source>
        <dbReference type="ARBA" id="ARBA00006432"/>
    </source>
</evidence>
<evidence type="ECO:0000259" key="5">
    <source>
        <dbReference type="PROSITE" id="PS50075"/>
    </source>
</evidence>
<dbReference type="InterPro" id="IPR025110">
    <property type="entry name" value="AMP-bd_C"/>
</dbReference>
<evidence type="ECO:0000256" key="4">
    <source>
        <dbReference type="ARBA" id="ARBA00022553"/>
    </source>
</evidence>
<reference evidence="6 7" key="1">
    <citation type="submission" date="2018-12" db="EMBL/GenBank/DDBJ databases">
        <authorList>
            <person name="Yang E."/>
        </authorList>
    </citation>
    <scope>NUCLEOTIDE SEQUENCE [LARGE SCALE GENOMIC DNA]</scope>
    <source>
        <strain evidence="6 7">SOD</strain>
    </source>
</reference>
<dbReference type="PANTHER" id="PTHR45527:SF1">
    <property type="entry name" value="FATTY ACID SYNTHASE"/>
    <property type="match status" value="1"/>
</dbReference>
<dbReference type="InterPro" id="IPR020806">
    <property type="entry name" value="PKS_PP-bd"/>
</dbReference>
<comment type="caution">
    <text evidence="6">The sequence shown here is derived from an EMBL/GenBank/DDBJ whole genome shotgun (WGS) entry which is preliminary data.</text>
</comment>
<dbReference type="InterPro" id="IPR009081">
    <property type="entry name" value="PP-bd_ACP"/>
</dbReference>
<dbReference type="Gene3D" id="1.10.1200.10">
    <property type="entry name" value="ACP-like"/>
    <property type="match status" value="2"/>
</dbReference>
<dbReference type="Gene3D" id="2.30.38.10">
    <property type="entry name" value="Luciferase, Domain 3"/>
    <property type="match status" value="1"/>
</dbReference>
<keyword evidence="3" id="KW-0596">Phosphopantetheine</keyword>
<dbReference type="InterPro" id="IPR000873">
    <property type="entry name" value="AMP-dep_synth/lig_dom"/>
</dbReference>
<dbReference type="GO" id="GO:0005737">
    <property type="term" value="C:cytoplasm"/>
    <property type="evidence" value="ECO:0007669"/>
    <property type="project" value="TreeGrafter"/>
</dbReference>
<dbReference type="Gene3D" id="3.30.300.30">
    <property type="match status" value="2"/>
</dbReference>
<dbReference type="FunFam" id="3.40.50.12780:FF:000012">
    <property type="entry name" value="Non-ribosomal peptide synthetase"/>
    <property type="match status" value="1"/>
</dbReference>
<dbReference type="PANTHER" id="PTHR45527">
    <property type="entry name" value="NONRIBOSOMAL PEPTIDE SYNTHETASE"/>
    <property type="match status" value="1"/>
</dbReference>
<evidence type="ECO:0000313" key="7">
    <source>
        <dbReference type="Proteomes" id="UP000278085"/>
    </source>
</evidence>
<dbReference type="Pfam" id="PF00668">
    <property type="entry name" value="Condensation"/>
    <property type="match status" value="1"/>
</dbReference>
<dbReference type="PROSITE" id="PS00012">
    <property type="entry name" value="PHOSPHOPANTETHEINE"/>
    <property type="match status" value="1"/>
</dbReference>
<dbReference type="PROSITE" id="PS50075">
    <property type="entry name" value="CARRIER"/>
    <property type="match status" value="2"/>
</dbReference>
<dbReference type="FunFam" id="1.10.1200.10:FF:000016">
    <property type="entry name" value="Non-ribosomal peptide synthase"/>
    <property type="match status" value="1"/>
</dbReference>
<accession>A0A430HC46</accession>
<dbReference type="GO" id="GO:0031177">
    <property type="term" value="F:phosphopantetheine binding"/>
    <property type="evidence" value="ECO:0007669"/>
    <property type="project" value="InterPro"/>
</dbReference>
<dbReference type="SUPFAM" id="SSF47336">
    <property type="entry name" value="ACP-like"/>
    <property type="match status" value="2"/>
</dbReference>
<protein>
    <submittedName>
        <fullName evidence="6">Amino acid adenylation domain-containing protein</fullName>
    </submittedName>
</protein>
<dbReference type="InterPro" id="IPR001242">
    <property type="entry name" value="Condensation_dom"/>
</dbReference>
<comment type="similarity">
    <text evidence="2">Belongs to the ATP-dependent AMP-binding enzyme family.</text>
</comment>
<dbReference type="EMBL" id="RXLQ01000043">
    <property type="protein sequence ID" value="RSZ55085.1"/>
    <property type="molecule type" value="Genomic_DNA"/>
</dbReference>
<evidence type="ECO:0000256" key="3">
    <source>
        <dbReference type="ARBA" id="ARBA00022450"/>
    </source>
</evidence>
<dbReference type="AlphaFoldDB" id="A0A430HC46"/>
<dbReference type="CDD" id="cd19544">
    <property type="entry name" value="E-C_NRPS"/>
    <property type="match status" value="1"/>
</dbReference>
<dbReference type="SUPFAM" id="SSF52777">
    <property type="entry name" value="CoA-dependent acyltransferases"/>
    <property type="match status" value="2"/>
</dbReference>
<dbReference type="FunFam" id="3.40.50.980:FF:000001">
    <property type="entry name" value="Non-ribosomal peptide synthetase"/>
    <property type="match status" value="1"/>
</dbReference>
<dbReference type="InterPro" id="IPR045851">
    <property type="entry name" value="AMP-bd_C_sf"/>
</dbReference>
<dbReference type="InterPro" id="IPR036736">
    <property type="entry name" value="ACP-like_sf"/>
</dbReference>
<dbReference type="Pfam" id="PF13193">
    <property type="entry name" value="AMP-binding_C"/>
    <property type="match status" value="2"/>
</dbReference>
<proteinExistence type="inferred from homology"/>
<evidence type="ECO:0000256" key="1">
    <source>
        <dbReference type="ARBA" id="ARBA00001957"/>
    </source>
</evidence>
<gene>
    <name evidence="6" type="ORF">EJB06_31310</name>
</gene>
<dbReference type="InterPro" id="IPR006162">
    <property type="entry name" value="Ppantetheine_attach_site"/>
</dbReference>
<dbReference type="PROSITE" id="PS00455">
    <property type="entry name" value="AMP_BINDING"/>
    <property type="match status" value="1"/>
</dbReference>
<keyword evidence="7" id="KW-1185">Reference proteome</keyword>
<dbReference type="Pfam" id="PF00501">
    <property type="entry name" value="AMP-binding"/>
    <property type="match status" value="1"/>
</dbReference>
<dbReference type="GO" id="GO:0043041">
    <property type="term" value="P:amino acid activation for nonribosomal peptide biosynthetic process"/>
    <property type="evidence" value="ECO:0007669"/>
    <property type="project" value="TreeGrafter"/>
</dbReference>
<dbReference type="InterPro" id="IPR010071">
    <property type="entry name" value="AA_adenyl_dom"/>
</dbReference>
<keyword evidence="4" id="KW-0597">Phosphoprotein</keyword>
<dbReference type="CDD" id="cd12117">
    <property type="entry name" value="A_NRPS_Srf_like"/>
    <property type="match status" value="1"/>
</dbReference>
<dbReference type="SMART" id="SM00823">
    <property type="entry name" value="PKS_PP"/>
    <property type="match status" value="2"/>
</dbReference>
<dbReference type="Pfam" id="PF00550">
    <property type="entry name" value="PP-binding"/>
    <property type="match status" value="2"/>
</dbReference>
<dbReference type="FunFam" id="1.10.1200.10:FF:000005">
    <property type="entry name" value="Nonribosomal peptide synthetase 1"/>
    <property type="match status" value="1"/>
</dbReference>
<organism evidence="6 7">
    <name type="scientific">Massilia atriviolacea</name>
    <dbReference type="NCBI Taxonomy" id="2495579"/>
    <lineage>
        <taxon>Bacteria</taxon>
        <taxon>Pseudomonadati</taxon>
        <taxon>Pseudomonadota</taxon>
        <taxon>Betaproteobacteria</taxon>
        <taxon>Burkholderiales</taxon>
        <taxon>Oxalobacteraceae</taxon>
        <taxon>Telluria group</taxon>
        <taxon>Massilia</taxon>
    </lineage>
</organism>
<dbReference type="InterPro" id="IPR020845">
    <property type="entry name" value="AMP-binding_CS"/>
</dbReference>
<dbReference type="SUPFAM" id="SSF56801">
    <property type="entry name" value="Acetyl-CoA synthetase-like"/>
    <property type="match status" value="2"/>
</dbReference>
<dbReference type="GO" id="GO:0072330">
    <property type="term" value="P:monocarboxylic acid biosynthetic process"/>
    <property type="evidence" value="ECO:0007669"/>
    <property type="project" value="UniProtKB-ARBA"/>
</dbReference>
<dbReference type="Gene3D" id="3.40.50.980">
    <property type="match status" value="2"/>
</dbReference>
<name>A0A430HC46_9BURK</name>